<keyword evidence="3" id="KW-1185">Reference proteome</keyword>
<feature type="region of interest" description="Disordered" evidence="1">
    <location>
        <begin position="118"/>
        <end position="137"/>
    </location>
</feature>
<evidence type="ECO:0000256" key="1">
    <source>
        <dbReference type="SAM" id="MobiDB-lite"/>
    </source>
</evidence>
<dbReference type="Proteomes" id="UP000510647">
    <property type="component" value="Chromosome 4"/>
</dbReference>
<evidence type="ECO:0000313" key="2">
    <source>
        <dbReference type="EMBL" id="QLQ80608.1"/>
    </source>
</evidence>
<feature type="compositionally biased region" description="Polar residues" evidence="1">
    <location>
        <begin position="152"/>
        <end position="187"/>
    </location>
</feature>
<organism evidence="2 3">
    <name type="scientific">Torulaspora globosa</name>
    <dbReference type="NCBI Taxonomy" id="48254"/>
    <lineage>
        <taxon>Eukaryota</taxon>
        <taxon>Fungi</taxon>
        <taxon>Dikarya</taxon>
        <taxon>Ascomycota</taxon>
        <taxon>Saccharomycotina</taxon>
        <taxon>Saccharomycetes</taxon>
        <taxon>Saccharomycetales</taxon>
        <taxon>Saccharomycetaceae</taxon>
        <taxon>Torulaspora</taxon>
    </lineage>
</organism>
<dbReference type="AlphaFoldDB" id="A0A7H9HS99"/>
<name>A0A7H9HS99_9SACH</name>
<reference evidence="2 3" key="1">
    <citation type="submission" date="2020-06" db="EMBL/GenBank/DDBJ databases">
        <title>The yeast mating-type switching endonuclease HO is a domesticated member of an unorthodox homing genetic element family.</title>
        <authorList>
            <person name="Coughlan A.Y."/>
            <person name="Lombardi L."/>
            <person name="Braun-Galleani S."/>
            <person name="Martos A.R."/>
            <person name="Galeote V."/>
            <person name="Bigey F."/>
            <person name="Dequin S."/>
            <person name="Byrne K.P."/>
            <person name="Wolfe K.H."/>
        </authorList>
    </citation>
    <scope>NUCLEOTIDE SEQUENCE [LARGE SCALE GENOMIC DNA]</scope>
    <source>
        <strain evidence="2 3">CBS2947</strain>
    </source>
</reference>
<feature type="region of interest" description="Disordered" evidence="1">
    <location>
        <begin position="214"/>
        <end position="235"/>
    </location>
</feature>
<protein>
    <submittedName>
        <fullName evidence="2">Uncharacterized protein</fullName>
    </submittedName>
</protein>
<dbReference type="OrthoDB" id="3981113at2759"/>
<feature type="compositionally biased region" description="Low complexity" evidence="1">
    <location>
        <begin position="1"/>
        <end position="18"/>
    </location>
</feature>
<accession>A0A7H9HS99</accession>
<proteinExistence type="predicted"/>
<evidence type="ECO:0000313" key="3">
    <source>
        <dbReference type="Proteomes" id="UP000510647"/>
    </source>
</evidence>
<gene>
    <name evidence="2" type="ORF">HG537_0D06090</name>
</gene>
<dbReference type="EMBL" id="CP059270">
    <property type="protein sequence ID" value="QLQ80608.1"/>
    <property type="molecule type" value="Genomic_DNA"/>
</dbReference>
<sequence length="235" mass="25187">MAESTTSLSSRDISSTVSLYEPSSTTDLVDNLSTRAVYELDPEESISRPLSRGSVASGVSMMATKDGVEGEKVKRLGIPQYSLNILNSMAHNQYKKLHHPSHSHLSLSKPYLNGATETSSISGKLGSYPDSPNAPPMTLREKMRLLNHDRNFSPSSNNNSTDQLDAASSNANSSTGRNHGLYSNENDANMLGVPGRCGSDIESNVSTVGDDASFSQNIRNLSPPVSIPDLSGERV</sequence>
<feature type="region of interest" description="Disordered" evidence="1">
    <location>
        <begin position="1"/>
        <end position="25"/>
    </location>
</feature>
<feature type="region of interest" description="Disordered" evidence="1">
    <location>
        <begin position="149"/>
        <end position="195"/>
    </location>
</feature>